<evidence type="ECO:0000313" key="2">
    <source>
        <dbReference type="EnsemblMetazoa" id="Aqu2.1.21113_001"/>
    </source>
</evidence>
<dbReference type="EnsemblMetazoa" id="XM_011408050.2">
    <property type="protein sequence ID" value="XP_011406352.1"/>
    <property type="gene ID" value="LOC105314101"/>
</dbReference>
<feature type="coiled-coil region" evidence="1">
    <location>
        <begin position="12"/>
        <end position="46"/>
    </location>
</feature>
<gene>
    <name evidence="2" type="primary">105314101</name>
</gene>
<feature type="coiled-coil region" evidence="1">
    <location>
        <begin position="85"/>
        <end position="161"/>
    </location>
</feature>
<reference evidence="3" key="1">
    <citation type="journal article" date="2010" name="Nature">
        <title>The Amphimedon queenslandica genome and the evolution of animal complexity.</title>
        <authorList>
            <person name="Srivastava M."/>
            <person name="Simakov O."/>
            <person name="Chapman J."/>
            <person name="Fahey B."/>
            <person name="Gauthier M.E."/>
            <person name="Mitros T."/>
            <person name="Richards G.S."/>
            <person name="Conaco C."/>
            <person name="Dacre M."/>
            <person name="Hellsten U."/>
            <person name="Larroux C."/>
            <person name="Putnam N.H."/>
            <person name="Stanke M."/>
            <person name="Adamska M."/>
            <person name="Darling A."/>
            <person name="Degnan S.M."/>
            <person name="Oakley T.H."/>
            <person name="Plachetzki D.C."/>
            <person name="Zhai Y."/>
            <person name="Adamski M."/>
            <person name="Calcino A."/>
            <person name="Cummins S.F."/>
            <person name="Goodstein D.M."/>
            <person name="Harris C."/>
            <person name="Jackson D.J."/>
            <person name="Leys S.P."/>
            <person name="Shu S."/>
            <person name="Woodcroft B.J."/>
            <person name="Vervoort M."/>
            <person name="Kosik K.S."/>
            <person name="Manning G."/>
            <person name="Degnan B.M."/>
            <person name="Rokhsar D.S."/>
        </authorList>
    </citation>
    <scope>NUCLEOTIDE SEQUENCE [LARGE SCALE GENOMIC DNA]</scope>
</reference>
<reference evidence="2" key="2">
    <citation type="submission" date="2017-05" db="UniProtKB">
        <authorList>
            <consortium name="EnsemblMetazoa"/>
        </authorList>
    </citation>
    <scope>IDENTIFICATION</scope>
</reference>
<dbReference type="OrthoDB" id="9992186at2759"/>
<feature type="coiled-coil region" evidence="1">
    <location>
        <begin position="204"/>
        <end position="298"/>
    </location>
</feature>
<sequence length="492" mass="56691">MASNPESVLDKSRELSALLTRLEKNLTKSQDKNDALLEAIETAETRALDMSASASELSLLRNLRARLAASHAPNAELKNDLPILIKSFKEKFQSLDLTLKQYKELTIKLQQDDKDMKEQQDKLNKEREIFNEEREKWQRHIEQARNDISEQNDRLTFLSQQLTGTKAELDLKTNELASRRIAFEEEKLLQQSGKGGGRVVEGEAEELRQRLRNQALKNVELETALLRTEVSLHQKVEDYGALELKNKRLSQEVEQLRTASSKAVKQFEKRTIEANKQLSFMNSELSKAQDNAKRFQEILSVEKRKQKALQHALDERQSLRGGDHVTGLSHGAQKAYIETLSEAIQTVGKKPHSNMRIQDLIRKNEAVLVENAHLKATVQKLRAENDELMRHARIADCNAHHMRNQVLTNLHDRADLMKRLDKAEQQHKEMQLSLTRQASDWIQHMKTEKQKEKEKQMIQIQPVSTLAASERTWIKGPSKTPSLSREIQVHKW</sequence>
<dbReference type="AlphaFoldDB" id="A0A1X7U0W2"/>
<organism evidence="2">
    <name type="scientific">Amphimedon queenslandica</name>
    <name type="common">Sponge</name>
    <dbReference type="NCBI Taxonomy" id="400682"/>
    <lineage>
        <taxon>Eukaryota</taxon>
        <taxon>Metazoa</taxon>
        <taxon>Porifera</taxon>
        <taxon>Demospongiae</taxon>
        <taxon>Heteroscleromorpha</taxon>
        <taxon>Haplosclerida</taxon>
        <taxon>Niphatidae</taxon>
        <taxon>Amphimedon</taxon>
    </lineage>
</organism>
<dbReference type="InParanoid" id="A0A1X7U0W2"/>
<proteinExistence type="predicted"/>
<dbReference type="KEGG" id="aqu:105314101"/>
<dbReference type="EnsemblMetazoa" id="Aqu2.1.21113_001">
    <property type="protein sequence ID" value="Aqu2.1.21113_001"/>
    <property type="gene ID" value="Aqu2.1.21113"/>
</dbReference>
<name>A0A1X7U0W2_AMPQE</name>
<dbReference type="eggNOG" id="ENOG502SDNR">
    <property type="taxonomic scope" value="Eukaryota"/>
</dbReference>
<protein>
    <submittedName>
        <fullName evidence="2">Uncharacterized protein</fullName>
    </submittedName>
</protein>
<feature type="coiled-coil region" evidence="1">
    <location>
        <begin position="364"/>
        <end position="440"/>
    </location>
</feature>
<evidence type="ECO:0000313" key="3">
    <source>
        <dbReference type="Proteomes" id="UP000007879"/>
    </source>
</evidence>
<keyword evidence="1" id="KW-0175">Coiled coil</keyword>
<accession>A0A1X7U0W2</accession>
<keyword evidence="3" id="KW-1185">Reference proteome</keyword>
<dbReference type="Proteomes" id="UP000007879">
    <property type="component" value="Unassembled WGS sequence"/>
</dbReference>
<evidence type="ECO:0000256" key="1">
    <source>
        <dbReference type="SAM" id="Coils"/>
    </source>
</evidence>